<feature type="transmembrane region" description="Helical" evidence="5">
    <location>
        <begin position="50"/>
        <end position="71"/>
    </location>
</feature>
<evidence type="ECO:0000256" key="5">
    <source>
        <dbReference type="SAM" id="Phobius"/>
    </source>
</evidence>
<keyword evidence="3 5" id="KW-1133">Transmembrane helix</keyword>
<protein>
    <submittedName>
        <fullName evidence="6">Protein-S-isoprenylcysteine O-methyltransferase Ste14</fullName>
    </submittedName>
</protein>
<evidence type="ECO:0000256" key="2">
    <source>
        <dbReference type="ARBA" id="ARBA00022692"/>
    </source>
</evidence>
<keyword evidence="7" id="KW-1185">Reference proteome</keyword>
<name>A0A285U2J6_9HYPH</name>
<dbReference type="GO" id="GO:0012505">
    <property type="term" value="C:endomembrane system"/>
    <property type="evidence" value="ECO:0007669"/>
    <property type="project" value="UniProtKB-SubCell"/>
</dbReference>
<evidence type="ECO:0000313" key="6">
    <source>
        <dbReference type="EMBL" id="SOC36145.1"/>
    </source>
</evidence>
<accession>A0A285U2J6</accession>
<evidence type="ECO:0000256" key="1">
    <source>
        <dbReference type="ARBA" id="ARBA00004127"/>
    </source>
</evidence>
<keyword evidence="2 5" id="KW-0812">Transmembrane</keyword>
<comment type="subcellular location">
    <subcellularLocation>
        <location evidence="1">Endomembrane system</location>
        <topology evidence="1">Multi-pass membrane protein</topology>
    </subcellularLocation>
</comment>
<sequence>MTPAMIAVGNFFFRYRNQAFPLIILVLAVLAPPPTTWFGSTAGGHFRETLAMAIVAFGLTLRATVIGFAYIQRGGLRKRVYAKELVTEGMFGVCRNPLYAGNMLIYSGIFLFHGDAFVVVAGIVLFALIYQCIVLAEEHFLLDKFPDGYRAYCRDVPRWGFRLQRFRRSTEGMRFNVRRVIAKDYSTISAALLALLAVDVYRVLTTAETPQSSQRLLVLALLVMLVVASTGIVSRMKKSGRLDEPAAFL</sequence>
<proteinExistence type="predicted"/>
<keyword evidence="6" id="KW-0808">Transferase</keyword>
<dbReference type="GO" id="GO:0032259">
    <property type="term" value="P:methylation"/>
    <property type="evidence" value="ECO:0007669"/>
    <property type="project" value="UniProtKB-KW"/>
</dbReference>
<keyword evidence="6" id="KW-0489">Methyltransferase</keyword>
<dbReference type="Proteomes" id="UP000219167">
    <property type="component" value="Unassembled WGS sequence"/>
</dbReference>
<feature type="transmembrane region" description="Helical" evidence="5">
    <location>
        <begin position="216"/>
        <end position="233"/>
    </location>
</feature>
<dbReference type="RefSeq" id="WP_097136589.1">
    <property type="nucleotide sequence ID" value="NZ_OBQD01000002.1"/>
</dbReference>
<feature type="transmembrane region" description="Helical" evidence="5">
    <location>
        <begin position="185"/>
        <end position="204"/>
    </location>
</feature>
<feature type="transmembrane region" description="Helical" evidence="5">
    <location>
        <begin position="117"/>
        <end position="136"/>
    </location>
</feature>
<dbReference type="OrthoDB" id="9811969at2"/>
<organism evidence="6 7">
    <name type="scientific">Rhizobium subbaraonis</name>
    <dbReference type="NCBI Taxonomy" id="908946"/>
    <lineage>
        <taxon>Bacteria</taxon>
        <taxon>Pseudomonadati</taxon>
        <taxon>Pseudomonadota</taxon>
        <taxon>Alphaproteobacteria</taxon>
        <taxon>Hyphomicrobiales</taxon>
        <taxon>Rhizobiaceae</taxon>
        <taxon>Rhizobium/Agrobacterium group</taxon>
        <taxon>Rhizobium</taxon>
    </lineage>
</organism>
<dbReference type="InterPro" id="IPR007318">
    <property type="entry name" value="Phopholipid_MeTrfase"/>
</dbReference>
<evidence type="ECO:0000256" key="4">
    <source>
        <dbReference type="ARBA" id="ARBA00023136"/>
    </source>
</evidence>
<dbReference type="Pfam" id="PF04191">
    <property type="entry name" value="PEMT"/>
    <property type="match status" value="1"/>
</dbReference>
<dbReference type="EMBL" id="OBQD01000002">
    <property type="protein sequence ID" value="SOC36145.1"/>
    <property type="molecule type" value="Genomic_DNA"/>
</dbReference>
<feature type="transmembrane region" description="Helical" evidence="5">
    <location>
        <begin position="20"/>
        <end position="38"/>
    </location>
</feature>
<evidence type="ECO:0000256" key="3">
    <source>
        <dbReference type="ARBA" id="ARBA00022989"/>
    </source>
</evidence>
<dbReference type="AlphaFoldDB" id="A0A285U2J6"/>
<gene>
    <name evidence="6" type="ORF">SAMN05892877_102361</name>
</gene>
<dbReference type="GO" id="GO:0008168">
    <property type="term" value="F:methyltransferase activity"/>
    <property type="evidence" value="ECO:0007669"/>
    <property type="project" value="UniProtKB-KW"/>
</dbReference>
<dbReference type="Gene3D" id="1.20.120.1630">
    <property type="match status" value="1"/>
</dbReference>
<evidence type="ECO:0000313" key="7">
    <source>
        <dbReference type="Proteomes" id="UP000219167"/>
    </source>
</evidence>
<keyword evidence="4 5" id="KW-0472">Membrane</keyword>
<reference evidence="6 7" key="1">
    <citation type="submission" date="2017-08" db="EMBL/GenBank/DDBJ databases">
        <authorList>
            <person name="de Groot N.N."/>
        </authorList>
    </citation>
    <scope>NUCLEOTIDE SEQUENCE [LARGE SCALE GENOMIC DNA]</scope>
    <source>
        <strain evidence="6 7">JC85</strain>
    </source>
</reference>